<dbReference type="EC" id="1.8.4.11" evidence="2"/>
<organism evidence="2">
    <name type="scientific">uncultured Solirubrobacteraceae bacterium</name>
    <dbReference type="NCBI Taxonomy" id="1162706"/>
    <lineage>
        <taxon>Bacteria</taxon>
        <taxon>Bacillati</taxon>
        <taxon>Actinomycetota</taxon>
        <taxon>Thermoleophilia</taxon>
        <taxon>Solirubrobacterales</taxon>
        <taxon>Solirubrobacteraceae</taxon>
        <taxon>environmental samples</taxon>
    </lineage>
</organism>
<name>A0A6J4SA20_9ACTN</name>
<feature type="compositionally biased region" description="Basic and acidic residues" evidence="1">
    <location>
        <begin position="43"/>
        <end position="52"/>
    </location>
</feature>
<feature type="compositionally biased region" description="Low complexity" evidence="1">
    <location>
        <begin position="33"/>
        <end position="42"/>
    </location>
</feature>
<evidence type="ECO:0000313" key="2">
    <source>
        <dbReference type="EMBL" id="CAA9493371.1"/>
    </source>
</evidence>
<feature type="region of interest" description="Disordered" evidence="1">
    <location>
        <begin position="1"/>
        <end position="52"/>
    </location>
</feature>
<feature type="non-terminal residue" evidence="2">
    <location>
        <position position="1"/>
    </location>
</feature>
<dbReference type="GO" id="GO:0008113">
    <property type="term" value="F:peptide-methionine (S)-S-oxide reductase activity"/>
    <property type="evidence" value="ECO:0007669"/>
    <property type="project" value="UniProtKB-EC"/>
</dbReference>
<feature type="region of interest" description="Disordered" evidence="1">
    <location>
        <begin position="70"/>
        <end position="219"/>
    </location>
</feature>
<reference evidence="2" key="1">
    <citation type="submission" date="2020-02" db="EMBL/GenBank/DDBJ databases">
        <authorList>
            <person name="Meier V. D."/>
        </authorList>
    </citation>
    <scope>NUCLEOTIDE SEQUENCE</scope>
    <source>
        <strain evidence="2">AVDCRST_MAG30</strain>
    </source>
</reference>
<dbReference type="AlphaFoldDB" id="A0A6J4SA20"/>
<keyword evidence="2" id="KW-0560">Oxidoreductase</keyword>
<accession>A0A6J4SA20</accession>
<sequence>VLLPQQDPAARARPGAAGSLRGRARARPPRGPRQPARAPVPRGLRDDRRRDGLLLGRRTRLLAGARGVDHRGRLRGGRDAEPLLRGGLFGEDGAHRGRARRLRPGRDELRGDAQAVLGGPRPDAGHAPGQRCRHPVPLGDLLEHGRRARGRRGVARDVPGRARRRGPRPDHDGDRQGRPVLLRRALPPAVPPQGPQRLLRPGRDRRLLPDRADHEAGGL</sequence>
<feature type="compositionally biased region" description="Low complexity" evidence="1">
    <location>
        <begin position="178"/>
        <end position="187"/>
    </location>
</feature>
<dbReference type="EMBL" id="CADCVS010000209">
    <property type="protein sequence ID" value="CAA9493371.1"/>
    <property type="molecule type" value="Genomic_DNA"/>
</dbReference>
<feature type="compositionally biased region" description="Basic and acidic residues" evidence="1">
    <location>
        <begin position="201"/>
        <end position="219"/>
    </location>
</feature>
<feature type="compositionally biased region" description="Basic and acidic residues" evidence="1">
    <location>
        <begin position="167"/>
        <end position="177"/>
    </location>
</feature>
<evidence type="ECO:0000256" key="1">
    <source>
        <dbReference type="SAM" id="MobiDB-lite"/>
    </source>
</evidence>
<gene>
    <name evidence="2" type="ORF">AVDCRST_MAG30-1498</name>
</gene>
<protein>
    <submittedName>
        <fullName evidence="2">Peptide-methionine (S)-S-oxide reductase MsrA</fullName>
        <ecNumber evidence="2">1.8.4.11</ecNumber>
    </submittedName>
</protein>
<feature type="compositionally biased region" description="Basic and acidic residues" evidence="1">
    <location>
        <begin position="70"/>
        <end position="82"/>
    </location>
</feature>
<feature type="non-terminal residue" evidence="2">
    <location>
        <position position="219"/>
    </location>
</feature>
<feature type="compositionally biased region" description="Low complexity" evidence="1">
    <location>
        <begin position="8"/>
        <end position="21"/>
    </location>
</feature>
<proteinExistence type="predicted"/>